<sequence>MATWLGTDAYGLDRPPDLRLLAPAATAWLAALAALAAPPWAAWSLAGAAGAGAAVVLLAVARPPLEAVALTAAASLACVATVAAVAGVQVHRVERSAAREAAEQGREAEFEAVVTADPRPRSGTPRPGRAAWVVDARTAWVRAEGTRRGSAAPVVVLASGSGWRELLPGQTFRARGVFLGAEDDPLTAALVLVRGPPEEVGRPGGLQSFAGLVRERLREASSGLPRPEDGLLPALIVGDASGVPPETAEDFRDTGMTHLLTVSGANLAVLTGFVLAATRLLRAPPWCSAAGGAAVIWVFVLVCRPEPSVVRAAFMGSLGLLALATGRAHAGLGALAVTVVGVLFVAPGLAASFGFALSVLATAGILLLVPPWTRAWSERLPRPVAEALAVALAAQVAVSPVLVLLSGELSWIAVPANVLAAPVVAAVTVTGSAVAALAVVWPGAAAVAAHLPGLGVSWIAAVAGAGARVPHGALAWRSDLLGGLVLAAVLAVLVFTHGRLRRVVAAVLAAVLLLALAARCVPGGWPPSGWALVACDVGQGTAFVLSAGPGSAVVADTGEDPDRVDDCLGRLGVREVPLLVLSHDHADHVDGTSGVLRHRRVGTALAPPGFGESATGRLLAGAGVRLLEAGRGQRLRVGPWLLRVLWPEPGFTGSVNDASVVVRADGAALTVLLTGDIEEEAQRRLLEGPDADLLRVTVLAVPHHGAGSQEPAFLEATDPVVSVTSVGADNTYGHPAPFTWNILERVARVNLRTDRDGDVAVLDGGGSGPGQAVVRGPDPAR</sequence>
<evidence type="ECO:0000256" key="2">
    <source>
        <dbReference type="ARBA" id="ARBA00022475"/>
    </source>
</evidence>
<feature type="transmembrane region" description="Helical" evidence="7">
    <location>
        <begin position="384"/>
        <end position="407"/>
    </location>
</feature>
<keyword evidence="11" id="KW-1185">Reference proteome</keyword>
<dbReference type="InterPro" id="IPR004477">
    <property type="entry name" value="ComEC_N"/>
</dbReference>
<dbReference type="Pfam" id="PF03772">
    <property type="entry name" value="Competence"/>
    <property type="match status" value="1"/>
</dbReference>
<dbReference type="Proteomes" id="UP000553209">
    <property type="component" value="Unassembled WGS sequence"/>
</dbReference>
<gene>
    <name evidence="10" type="ORF">HGB44_19000</name>
</gene>
<keyword evidence="3 7" id="KW-0812">Transmembrane</keyword>
<evidence type="ECO:0000256" key="4">
    <source>
        <dbReference type="ARBA" id="ARBA00022989"/>
    </source>
</evidence>
<name>A0A7X6MDW0_9ACTN</name>
<dbReference type="PANTHER" id="PTHR30619">
    <property type="entry name" value="DNA INTERNALIZATION/COMPETENCE PROTEIN COMEC/REC2"/>
    <property type="match status" value="1"/>
</dbReference>
<dbReference type="AlphaFoldDB" id="A0A7X6MDW0"/>
<comment type="subcellular location">
    <subcellularLocation>
        <location evidence="1">Cell membrane</location>
        <topology evidence="1">Multi-pass membrane protein</topology>
    </subcellularLocation>
</comment>
<dbReference type="NCBIfam" id="TIGR00360">
    <property type="entry name" value="ComEC_N-term"/>
    <property type="match status" value="1"/>
</dbReference>
<feature type="transmembrane region" description="Helical" evidence="7">
    <location>
        <begin position="283"/>
        <end position="302"/>
    </location>
</feature>
<accession>A0A7X6MDW0</accession>
<keyword evidence="10" id="KW-0378">Hydrolase</keyword>
<dbReference type="Gene3D" id="3.60.15.10">
    <property type="entry name" value="Ribonuclease Z/Hydroxyacylglutathione hydrolase-like"/>
    <property type="match status" value="1"/>
</dbReference>
<proteinExistence type="predicted"/>
<feature type="transmembrane region" description="Helical" evidence="7">
    <location>
        <begin position="20"/>
        <end position="37"/>
    </location>
</feature>
<evidence type="ECO:0000256" key="3">
    <source>
        <dbReference type="ARBA" id="ARBA00022692"/>
    </source>
</evidence>
<evidence type="ECO:0000259" key="9">
    <source>
        <dbReference type="Pfam" id="PF03772"/>
    </source>
</evidence>
<dbReference type="InterPro" id="IPR036866">
    <property type="entry name" value="RibonucZ/Hydroxyglut_hydro"/>
</dbReference>
<dbReference type="GO" id="GO:0005886">
    <property type="term" value="C:plasma membrane"/>
    <property type="evidence" value="ECO:0007669"/>
    <property type="project" value="UniProtKB-SubCell"/>
</dbReference>
<dbReference type="CDD" id="cd07731">
    <property type="entry name" value="ComA-like_MBL-fold"/>
    <property type="match status" value="1"/>
</dbReference>
<dbReference type="GO" id="GO:0016787">
    <property type="term" value="F:hydrolase activity"/>
    <property type="evidence" value="ECO:0007669"/>
    <property type="project" value="UniProtKB-KW"/>
</dbReference>
<dbReference type="InterPro" id="IPR052159">
    <property type="entry name" value="Competence_DNA_uptake"/>
</dbReference>
<dbReference type="RefSeq" id="WP_061082523.1">
    <property type="nucleotide sequence ID" value="NZ_JAAXPG010000018.1"/>
</dbReference>
<evidence type="ECO:0000256" key="7">
    <source>
        <dbReference type="SAM" id="Phobius"/>
    </source>
</evidence>
<feature type="transmembrane region" description="Helical" evidence="7">
    <location>
        <begin position="314"/>
        <end position="344"/>
    </location>
</feature>
<keyword evidence="2" id="KW-1003">Cell membrane</keyword>
<dbReference type="InterPro" id="IPR035681">
    <property type="entry name" value="ComA-like_MBL"/>
</dbReference>
<dbReference type="PANTHER" id="PTHR30619:SF1">
    <property type="entry name" value="RECOMBINATION PROTEIN 2"/>
    <property type="match status" value="1"/>
</dbReference>
<evidence type="ECO:0000256" key="6">
    <source>
        <dbReference type="SAM" id="MobiDB-lite"/>
    </source>
</evidence>
<feature type="domain" description="Metallo-beta-lactamase" evidence="8">
    <location>
        <begin position="536"/>
        <end position="688"/>
    </location>
</feature>
<reference evidence="10 11" key="1">
    <citation type="submission" date="2020-04" db="EMBL/GenBank/DDBJ databases">
        <title>MicrobeNet Type strains.</title>
        <authorList>
            <person name="Nicholson A.C."/>
        </authorList>
    </citation>
    <scope>NUCLEOTIDE SEQUENCE [LARGE SCALE GENOMIC DNA]</scope>
    <source>
        <strain evidence="10 11">ATCC 23612</strain>
    </source>
</reference>
<feature type="transmembrane region" description="Helical" evidence="7">
    <location>
        <begin position="419"/>
        <end position="440"/>
    </location>
</feature>
<feature type="transmembrane region" description="Helical" evidence="7">
    <location>
        <begin position="67"/>
        <end position="90"/>
    </location>
</feature>
<dbReference type="EMBL" id="JAAXPG010000018">
    <property type="protein sequence ID" value="NKY99736.1"/>
    <property type="molecule type" value="Genomic_DNA"/>
</dbReference>
<dbReference type="SUPFAM" id="SSF56281">
    <property type="entry name" value="Metallo-hydrolase/oxidoreductase"/>
    <property type="match status" value="1"/>
</dbReference>
<dbReference type="Pfam" id="PF00753">
    <property type="entry name" value="Lactamase_B"/>
    <property type="match status" value="1"/>
</dbReference>
<keyword evidence="4 7" id="KW-1133">Transmembrane helix</keyword>
<comment type="caution">
    <text evidence="10">The sequence shown here is derived from an EMBL/GenBank/DDBJ whole genome shotgun (WGS) entry which is preliminary data.</text>
</comment>
<feature type="transmembrane region" description="Helical" evidence="7">
    <location>
        <begin position="503"/>
        <end position="525"/>
    </location>
</feature>
<feature type="transmembrane region" description="Helical" evidence="7">
    <location>
        <begin position="480"/>
        <end position="496"/>
    </location>
</feature>
<dbReference type="InterPro" id="IPR001279">
    <property type="entry name" value="Metallo-B-lactamas"/>
</dbReference>
<organism evidence="10 11">
    <name type="scientific">Nocardiopsis alborubida</name>
    <dbReference type="NCBI Taxonomy" id="146802"/>
    <lineage>
        <taxon>Bacteria</taxon>
        <taxon>Bacillati</taxon>
        <taxon>Actinomycetota</taxon>
        <taxon>Actinomycetes</taxon>
        <taxon>Streptosporangiales</taxon>
        <taxon>Nocardiopsidaceae</taxon>
        <taxon>Nocardiopsis</taxon>
    </lineage>
</organism>
<evidence type="ECO:0000313" key="11">
    <source>
        <dbReference type="Proteomes" id="UP000553209"/>
    </source>
</evidence>
<feature type="transmembrane region" description="Helical" evidence="7">
    <location>
        <begin position="350"/>
        <end position="372"/>
    </location>
</feature>
<feature type="domain" description="ComEC/Rec2-related protein" evidence="9">
    <location>
        <begin position="235"/>
        <end position="495"/>
    </location>
</feature>
<feature type="transmembrane region" description="Helical" evidence="7">
    <location>
        <begin position="42"/>
        <end position="61"/>
    </location>
</feature>
<keyword evidence="5 7" id="KW-0472">Membrane</keyword>
<evidence type="ECO:0000313" key="10">
    <source>
        <dbReference type="EMBL" id="NKY99736.1"/>
    </source>
</evidence>
<feature type="transmembrane region" description="Helical" evidence="7">
    <location>
        <begin position="259"/>
        <end position="277"/>
    </location>
</feature>
<evidence type="ECO:0000259" key="8">
    <source>
        <dbReference type="Pfam" id="PF00753"/>
    </source>
</evidence>
<feature type="region of interest" description="Disordered" evidence="6">
    <location>
        <begin position="760"/>
        <end position="781"/>
    </location>
</feature>
<protein>
    <submittedName>
        <fullName evidence="10">MBL fold metallo-hydrolase</fullName>
    </submittedName>
</protein>
<feature type="transmembrane region" description="Helical" evidence="7">
    <location>
        <begin position="447"/>
        <end position="468"/>
    </location>
</feature>
<evidence type="ECO:0000256" key="5">
    <source>
        <dbReference type="ARBA" id="ARBA00023136"/>
    </source>
</evidence>
<evidence type="ECO:0000256" key="1">
    <source>
        <dbReference type="ARBA" id="ARBA00004651"/>
    </source>
</evidence>